<dbReference type="Pfam" id="PF04972">
    <property type="entry name" value="BON"/>
    <property type="match status" value="2"/>
</dbReference>
<evidence type="ECO:0000259" key="2">
    <source>
        <dbReference type="PROSITE" id="PS50914"/>
    </source>
</evidence>
<dbReference type="PANTHER" id="PTHR34606">
    <property type="entry name" value="BON DOMAIN-CONTAINING PROTEIN"/>
    <property type="match status" value="1"/>
</dbReference>
<dbReference type="Gene3D" id="3.30.1340.30">
    <property type="match status" value="1"/>
</dbReference>
<dbReference type="InterPro" id="IPR007055">
    <property type="entry name" value="BON_dom"/>
</dbReference>
<feature type="region of interest" description="Disordered" evidence="1">
    <location>
        <begin position="202"/>
        <end position="224"/>
    </location>
</feature>
<evidence type="ECO:0000256" key="1">
    <source>
        <dbReference type="SAM" id="MobiDB-lite"/>
    </source>
</evidence>
<reference evidence="3" key="1">
    <citation type="submission" date="2016-10" db="EMBL/GenBank/DDBJ databases">
        <title>Sequence of Gallionella enrichment culture.</title>
        <authorList>
            <person name="Poehlein A."/>
            <person name="Muehling M."/>
            <person name="Daniel R."/>
        </authorList>
    </citation>
    <scope>NUCLEOTIDE SEQUENCE</scope>
</reference>
<sequence length="224" mass="22993">MNRAILNARRAGLLLTVAIAATQLQGCFVLGAAAVGGTALVASDRRTTGSQLEDQTIEVKAKSRINQALAGQGSVSVNSYNQQVLLTGQVPAESLRQLAAQVAADVPNVKSVANELAVGPSESLTDQANDTYLTSKVRAAMIDDKALYSQAFMITTSAGVVYLQGLVTPAEGAEAAALVSGLSGVKKVVTLYQTISPAQLENNFGGQVSTPPPTPTRPASATAP</sequence>
<protein>
    <submittedName>
        <fullName evidence="3">Osmotically-inducible protein Y</fullName>
    </submittedName>
</protein>
<proteinExistence type="predicted"/>
<evidence type="ECO:0000313" key="3">
    <source>
        <dbReference type="EMBL" id="OIQ80602.1"/>
    </source>
</evidence>
<feature type="domain" description="BON" evidence="2">
    <location>
        <begin position="53"/>
        <end position="120"/>
    </location>
</feature>
<name>A0A1J5QBN0_9ZZZZ</name>
<dbReference type="EMBL" id="MLJW01001038">
    <property type="protein sequence ID" value="OIQ80602.1"/>
    <property type="molecule type" value="Genomic_DNA"/>
</dbReference>
<gene>
    <name evidence="3" type="primary">osmY_20</name>
    <name evidence="3" type="ORF">GALL_376450</name>
</gene>
<comment type="caution">
    <text evidence="3">The sequence shown here is derived from an EMBL/GenBank/DDBJ whole genome shotgun (WGS) entry which is preliminary data.</text>
</comment>
<organism evidence="3">
    <name type="scientific">mine drainage metagenome</name>
    <dbReference type="NCBI Taxonomy" id="410659"/>
    <lineage>
        <taxon>unclassified sequences</taxon>
        <taxon>metagenomes</taxon>
        <taxon>ecological metagenomes</taxon>
    </lineage>
</organism>
<accession>A0A1J5QBN0</accession>
<dbReference type="InterPro" id="IPR051686">
    <property type="entry name" value="Lipoprotein_DolP"/>
</dbReference>
<feature type="domain" description="BON" evidence="2">
    <location>
        <begin position="129"/>
        <end position="196"/>
    </location>
</feature>
<dbReference type="PROSITE" id="PS50914">
    <property type="entry name" value="BON"/>
    <property type="match status" value="2"/>
</dbReference>
<dbReference type="AlphaFoldDB" id="A0A1J5QBN0"/>
<dbReference type="PANTHER" id="PTHR34606:SF15">
    <property type="entry name" value="BON DOMAIN-CONTAINING PROTEIN"/>
    <property type="match status" value="1"/>
</dbReference>